<dbReference type="InterPro" id="IPR011256">
    <property type="entry name" value="Reg_factor_effector_dom_sf"/>
</dbReference>
<dbReference type="Proteomes" id="UP000500741">
    <property type="component" value="Chromosome"/>
</dbReference>
<proteinExistence type="predicted"/>
<dbReference type="AlphaFoldDB" id="A0A6G8AZV7"/>
<dbReference type="PIRSF" id="PIRSF031644">
    <property type="entry name" value="UCP031644"/>
    <property type="match status" value="1"/>
</dbReference>
<dbReference type="SUPFAM" id="SSF55136">
    <property type="entry name" value="Probable bacterial effector-binding domain"/>
    <property type="match status" value="1"/>
</dbReference>
<feature type="domain" description="GyrI-like small molecule binding" evidence="1">
    <location>
        <begin position="23"/>
        <end position="199"/>
    </location>
</feature>
<dbReference type="EMBL" id="CP049888">
    <property type="protein sequence ID" value="QIL50495.1"/>
    <property type="molecule type" value="Genomic_DNA"/>
</dbReference>
<reference evidence="2 3" key="1">
    <citation type="submission" date="2020-03" db="EMBL/GenBank/DDBJ databases">
        <title>Weissella sp. nov., isolated from Cybister lewisianus.</title>
        <authorList>
            <person name="Hyun D.-W."/>
            <person name="Bae J.-W."/>
        </authorList>
    </citation>
    <scope>NUCLEOTIDE SEQUENCE [LARGE SCALE GENOMIC DNA]</scope>
    <source>
        <strain evidence="2 3">HDW19</strain>
    </source>
</reference>
<dbReference type="RefSeq" id="WP_166010155.1">
    <property type="nucleotide sequence ID" value="NZ_CP049888.1"/>
</dbReference>
<dbReference type="InterPro" id="IPR029442">
    <property type="entry name" value="GyrI-like"/>
</dbReference>
<keyword evidence="3" id="KW-1185">Reference proteome</keyword>
<dbReference type="KEGG" id="wco:G7084_03685"/>
<gene>
    <name evidence="2" type="ORF">G7084_03685</name>
</gene>
<name>A0A6G8AZV7_9LACO</name>
<organism evidence="2 3">
    <name type="scientific">Weissella coleopterorum</name>
    <dbReference type="NCBI Taxonomy" id="2714949"/>
    <lineage>
        <taxon>Bacteria</taxon>
        <taxon>Bacillati</taxon>
        <taxon>Bacillota</taxon>
        <taxon>Bacilli</taxon>
        <taxon>Lactobacillales</taxon>
        <taxon>Lactobacillaceae</taxon>
        <taxon>Weissella</taxon>
    </lineage>
</organism>
<evidence type="ECO:0000313" key="2">
    <source>
        <dbReference type="EMBL" id="QIL50495.1"/>
    </source>
</evidence>
<sequence length="207" mass="23733">MKYDLKKENIFKATRKPAALLRPSVKVLSLIGQGDPNQPGFAVDVKALYAAAYAVKMKYKQSKHGNEYDDYVVPPLQGYWSISKQAQQKSQWSKSDLIYRLELQVPDFVSDTFINDQLDDVKENKSDIPRLNDVKLHVVDSVPVVHVMHVGSYDDEHTSFQIIQDYLDLNDLIRTSKNHREIYLSDARRTAPDKLKTILEVAVQKKV</sequence>
<dbReference type="Gene3D" id="3.20.80.10">
    <property type="entry name" value="Regulatory factor, effector binding domain"/>
    <property type="match status" value="1"/>
</dbReference>
<evidence type="ECO:0000259" key="1">
    <source>
        <dbReference type="Pfam" id="PF06445"/>
    </source>
</evidence>
<dbReference type="InterPro" id="IPR008319">
    <property type="entry name" value="GyrI-like_CCH_Lin2189-like"/>
</dbReference>
<protein>
    <recommendedName>
        <fullName evidence="1">GyrI-like small molecule binding domain-containing protein</fullName>
    </recommendedName>
</protein>
<dbReference type="Pfam" id="PF06445">
    <property type="entry name" value="GyrI-like"/>
    <property type="match status" value="1"/>
</dbReference>
<evidence type="ECO:0000313" key="3">
    <source>
        <dbReference type="Proteomes" id="UP000500741"/>
    </source>
</evidence>
<accession>A0A6G8AZV7</accession>